<evidence type="ECO:0000313" key="3">
    <source>
        <dbReference type="EMBL" id="CAK8671513.1"/>
    </source>
</evidence>
<protein>
    <submittedName>
        <fullName evidence="3">Uncharacterized protein</fullName>
    </submittedName>
</protein>
<evidence type="ECO:0000256" key="1">
    <source>
        <dbReference type="SAM" id="Phobius"/>
    </source>
</evidence>
<feature type="transmembrane region" description="Helical" evidence="1">
    <location>
        <begin position="340"/>
        <end position="363"/>
    </location>
</feature>
<reference evidence="3 4" key="1">
    <citation type="submission" date="2024-02" db="EMBL/GenBank/DDBJ databases">
        <authorList>
            <person name="Daric V."/>
            <person name="Darras S."/>
        </authorList>
    </citation>
    <scope>NUCLEOTIDE SEQUENCE [LARGE SCALE GENOMIC DNA]</scope>
</reference>
<keyword evidence="4" id="KW-1185">Reference proteome</keyword>
<feature type="signal peptide" evidence="2">
    <location>
        <begin position="1"/>
        <end position="20"/>
    </location>
</feature>
<evidence type="ECO:0000256" key="2">
    <source>
        <dbReference type="SAM" id="SignalP"/>
    </source>
</evidence>
<feature type="chain" id="PRO_5045278344" evidence="2">
    <location>
        <begin position="21"/>
        <end position="392"/>
    </location>
</feature>
<keyword evidence="1" id="KW-0812">Transmembrane</keyword>
<organism evidence="3 4">
    <name type="scientific">Clavelina lepadiformis</name>
    <name type="common">Light-bulb sea squirt</name>
    <name type="synonym">Ascidia lepadiformis</name>
    <dbReference type="NCBI Taxonomy" id="159417"/>
    <lineage>
        <taxon>Eukaryota</taxon>
        <taxon>Metazoa</taxon>
        <taxon>Chordata</taxon>
        <taxon>Tunicata</taxon>
        <taxon>Ascidiacea</taxon>
        <taxon>Aplousobranchia</taxon>
        <taxon>Clavelinidae</taxon>
        <taxon>Clavelina</taxon>
    </lineage>
</organism>
<sequence>MSISKKANVVIIWKLCLALAMPLENRKGNVCGQDTCNGITPYCCRKATIPRCVVAENSCVSTPMCQHRYCPVNKPYCCSFRSISVCVSRPCTKSKSSVESTSATVTVSKAVKPTSGNPSEAKHAKLYTPVKVNVFTSLQTKMYSKSSTDYPVTTGKFNQRSYTSVTTATQMSLSKNSTAYTPKPYADAEQNTTELGDVTFLGTAKNTLASISISSVENNFPRKFEGSLQIVTTTSPIIMITQRSESNTRLPESATRFESPPFHRSSLQATTNKFLSKILIYNENETNHGKHALSYFTRPSIQNPTTLSCGKINCSTTYCCNSTSSSYCSDIVCDSTTNNVLLILLPVAIALALVAVMMLSILVRNHCQQRSVIRRNEESKTPIDHISFKKTL</sequence>
<proteinExistence type="predicted"/>
<keyword evidence="1" id="KW-1133">Transmembrane helix</keyword>
<gene>
    <name evidence="3" type="ORF">CVLEPA_LOCUS570</name>
</gene>
<keyword evidence="1" id="KW-0472">Membrane</keyword>
<evidence type="ECO:0000313" key="4">
    <source>
        <dbReference type="Proteomes" id="UP001642483"/>
    </source>
</evidence>
<accession>A0ABP0EVS2</accession>
<keyword evidence="2" id="KW-0732">Signal</keyword>
<comment type="caution">
    <text evidence="3">The sequence shown here is derived from an EMBL/GenBank/DDBJ whole genome shotgun (WGS) entry which is preliminary data.</text>
</comment>
<name>A0ABP0EVS2_CLALP</name>
<dbReference type="EMBL" id="CAWYQH010000001">
    <property type="protein sequence ID" value="CAK8671513.1"/>
    <property type="molecule type" value="Genomic_DNA"/>
</dbReference>
<dbReference type="Proteomes" id="UP001642483">
    <property type="component" value="Unassembled WGS sequence"/>
</dbReference>